<name>A0A0F4L0C5_9LACO</name>
<keyword evidence="2" id="KW-0238">DNA-binding</keyword>
<keyword evidence="3" id="KW-0804">Transcription</keyword>
<dbReference type="HOGENOM" id="CLU_083287_29_2_9"/>
<dbReference type="EMBL" id="JXBZ01000002">
    <property type="protein sequence ID" value="KJY51016.1"/>
    <property type="molecule type" value="Genomic_DNA"/>
</dbReference>
<proteinExistence type="predicted"/>
<dbReference type="PATRIC" id="fig|1218508.4.peg.59"/>
<dbReference type="PANTHER" id="PTHR42756">
    <property type="entry name" value="TRANSCRIPTIONAL REGULATOR, MARR"/>
    <property type="match status" value="1"/>
</dbReference>
<accession>A0A0F4L0C5</accession>
<feature type="domain" description="HTH marR-type" evidence="4">
    <location>
        <begin position="2"/>
        <end position="137"/>
    </location>
</feature>
<evidence type="ECO:0000256" key="1">
    <source>
        <dbReference type="ARBA" id="ARBA00023015"/>
    </source>
</evidence>
<dbReference type="Gene3D" id="1.10.10.10">
    <property type="entry name" value="Winged helix-like DNA-binding domain superfamily/Winged helix DNA-binding domain"/>
    <property type="match status" value="1"/>
</dbReference>
<evidence type="ECO:0000313" key="5">
    <source>
        <dbReference type="EMBL" id="KJY51016.1"/>
    </source>
</evidence>
<evidence type="ECO:0000256" key="2">
    <source>
        <dbReference type="ARBA" id="ARBA00023125"/>
    </source>
</evidence>
<protein>
    <submittedName>
        <fullName evidence="5">Putative transcriptional regulator, MarR family protein</fullName>
    </submittedName>
</protein>
<comment type="caution">
    <text evidence="5">The sequence shown here is derived from an EMBL/GenBank/DDBJ whole genome shotgun (WGS) entry which is preliminary data.</text>
</comment>
<reference evidence="5 6" key="1">
    <citation type="submission" date="2014-12" db="EMBL/GenBank/DDBJ databases">
        <title>Comparative genomics of the lactic acid bacteria isolated from the honey bee gut.</title>
        <authorList>
            <person name="Ellegaard K.M."/>
            <person name="Tamarit D."/>
            <person name="Javelind E."/>
            <person name="Olofsson T."/>
            <person name="Andersson S.G."/>
            <person name="Vasquez A."/>
        </authorList>
    </citation>
    <scope>NUCLEOTIDE SEQUENCE [LARGE SCALE GENOMIC DNA]</scope>
    <source>
        <strain evidence="5 6">Hon2</strain>
    </source>
</reference>
<keyword evidence="1" id="KW-0805">Transcription regulation</keyword>
<evidence type="ECO:0000259" key="4">
    <source>
        <dbReference type="PROSITE" id="PS50995"/>
    </source>
</evidence>
<dbReference type="Pfam" id="PF12802">
    <property type="entry name" value="MarR_2"/>
    <property type="match status" value="1"/>
</dbReference>
<organism evidence="5 6">
    <name type="scientific">Bombilactobacillus mellis</name>
    <dbReference type="NCBI Taxonomy" id="1218508"/>
    <lineage>
        <taxon>Bacteria</taxon>
        <taxon>Bacillati</taxon>
        <taxon>Bacillota</taxon>
        <taxon>Bacilli</taxon>
        <taxon>Lactobacillales</taxon>
        <taxon>Lactobacillaceae</taxon>
        <taxon>Bombilactobacillus</taxon>
    </lineage>
</organism>
<dbReference type="PANTHER" id="PTHR42756:SF1">
    <property type="entry name" value="TRANSCRIPTIONAL REPRESSOR OF EMRAB OPERON"/>
    <property type="match status" value="1"/>
</dbReference>
<evidence type="ECO:0000313" key="6">
    <source>
        <dbReference type="Proteomes" id="UP000033695"/>
    </source>
</evidence>
<dbReference type="SUPFAM" id="SSF46785">
    <property type="entry name" value="Winged helix' DNA-binding domain"/>
    <property type="match status" value="1"/>
</dbReference>
<dbReference type="GO" id="GO:0003700">
    <property type="term" value="F:DNA-binding transcription factor activity"/>
    <property type="evidence" value="ECO:0007669"/>
    <property type="project" value="InterPro"/>
</dbReference>
<dbReference type="PROSITE" id="PS50995">
    <property type="entry name" value="HTH_MARR_2"/>
    <property type="match status" value="1"/>
</dbReference>
<keyword evidence="6" id="KW-1185">Reference proteome</keyword>
<dbReference type="STRING" id="1218508.JG29_00580"/>
<dbReference type="Proteomes" id="UP000033695">
    <property type="component" value="Unassembled WGS sequence"/>
</dbReference>
<dbReference type="SMART" id="SM00347">
    <property type="entry name" value="HTH_MARR"/>
    <property type="match status" value="1"/>
</dbReference>
<dbReference type="InterPro" id="IPR000835">
    <property type="entry name" value="HTH_MarR-typ"/>
</dbReference>
<dbReference type="RefSeq" id="WP_045921983.1">
    <property type="nucleotide sequence ID" value="NZ_JBHTHW010000004.1"/>
</dbReference>
<evidence type="ECO:0000256" key="3">
    <source>
        <dbReference type="ARBA" id="ARBA00023163"/>
    </source>
</evidence>
<dbReference type="GO" id="GO:0003677">
    <property type="term" value="F:DNA binding"/>
    <property type="evidence" value="ECO:0007669"/>
    <property type="project" value="UniProtKB-KW"/>
</dbReference>
<dbReference type="InterPro" id="IPR036390">
    <property type="entry name" value="WH_DNA-bd_sf"/>
</dbReference>
<sequence>MTENVIHAIKIVSNQLSRKMNKFAKQFGLTGVQIQIIDYLNHLPQNQFVYQKDVEHEFNIRRSTATSVLQKMEENQLIMRNVSPSDSRIKIISALPKAEELQPQISQFLAETNTDLLNSISTFQRRGFLKALNKISNELTTEEKKEYKNETEHRL</sequence>
<gene>
    <name evidence="5" type="ORF">JG29_00580</name>
</gene>
<dbReference type="InterPro" id="IPR036388">
    <property type="entry name" value="WH-like_DNA-bd_sf"/>
</dbReference>
<dbReference type="AlphaFoldDB" id="A0A0F4L0C5"/>